<dbReference type="SUPFAM" id="SSF55874">
    <property type="entry name" value="ATPase domain of HSP90 chaperone/DNA topoisomerase II/histidine kinase"/>
    <property type="match status" value="1"/>
</dbReference>
<proteinExistence type="predicted"/>
<dbReference type="CDD" id="cd00082">
    <property type="entry name" value="HisKA"/>
    <property type="match status" value="1"/>
</dbReference>
<dbReference type="InterPro" id="IPR001789">
    <property type="entry name" value="Sig_transdc_resp-reg_receiver"/>
</dbReference>
<evidence type="ECO:0000256" key="7">
    <source>
        <dbReference type="SAM" id="Phobius"/>
    </source>
</evidence>
<accession>A0A1I4P8M5</accession>
<dbReference type="InterPro" id="IPR000700">
    <property type="entry name" value="PAS-assoc_C"/>
</dbReference>
<dbReference type="InterPro" id="IPR004358">
    <property type="entry name" value="Sig_transdc_His_kin-like_C"/>
</dbReference>
<sequence>MTLRSWMWRAFVQSALIPLILVETVLVAAYLLTNMAIRDAQIEHLRESALVDLQSAARQEAALISQRLRTVSELTDIFARRVQDALLAQRYLDNPLERQRLQRNAEGVLFSPDDNGRAASFYSGLTPPEQQDMERVLRLTQLDGLMKAIEQSNPLVASIYFNTHDSYNRIWPWFFTPDQYPPDMDIPAYNFYYLADAEHNPGRRVVWTDIYVDPAGHGWMMSSLAPVYRGEFLEGVAGLDITVSQILEEISALQVPWGGYAMLVSEELNIMALPSAGEADLGLSELTSHSYDEAISQEVFKPEDFNLASREDTQRLADALLAQRDGVKPVSLGGRRQLAAWAEIPETGWQLVTLVDEEAVFSRTNQLARHFQNIGYLLIAGLVLFYLLFFAGMWWRSRQLSQQLQTPIAGVGRMLERIGQGERHPQRPAAALLELQQMAEHAVRLGGQLESSEQQRQSVLEQLERVLDSTTESLWEVDRHTRQITIQGRLAEWLGLGRPSLELESFLGLIHPDDLGVARSSLLPDSTSQRLQAEYRLHNPAGEYRWLLGRGRIEATDSHGRPQRIVGTHVDIDALKATEQALRSASQQAQSANIAKSRFLSSMSHELRTPLNAVLGFAQLLALDLEDAKADDRQINQVNEILRAGQHLSLLIDDVLDLARIEAERPEVRLETVDAAQIMRESLEQVRLDLEAAGLQIDSLPPPGPVWVTAEPRRLRQILLNLLSNAIKYNRPGGRVGLDCRRVGGCWQLRVSDSGRGIAAERQHLLFKPFQRLGHENGTIKGTGIGLALCRELAGLMHAEMGFESQESIGSHFWIELPVAAEMISITQEAGAPLLDVVYVEDDRSSQMLVQHALAEMARVTLIGNGVEALDRIVERPPQVLLLDIDLPDMQGDRLLRTLRSSARTRDLPVIVISAGALPADRERVSDLGVLAYLTKPLQLPELREAMQQAVRLLGRR</sequence>
<keyword evidence="12" id="KW-1185">Reference proteome</keyword>
<dbReference type="SMART" id="SM00388">
    <property type="entry name" value="HisKA"/>
    <property type="match status" value="1"/>
</dbReference>
<feature type="transmembrane region" description="Helical" evidence="7">
    <location>
        <begin position="374"/>
        <end position="395"/>
    </location>
</feature>
<dbReference type="CDD" id="cd00130">
    <property type="entry name" value="PAS"/>
    <property type="match status" value="1"/>
</dbReference>
<dbReference type="CDD" id="cd12913">
    <property type="entry name" value="PDC1_MCP_like"/>
    <property type="match status" value="1"/>
</dbReference>
<dbReference type="InterPro" id="IPR001610">
    <property type="entry name" value="PAC"/>
</dbReference>
<evidence type="ECO:0000256" key="4">
    <source>
        <dbReference type="ARBA" id="ARBA00022679"/>
    </source>
</evidence>
<dbReference type="PANTHER" id="PTHR43047:SF72">
    <property type="entry name" value="OSMOSENSING HISTIDINE PROTEIN KINASE SLN1"/>
    <property type="match status" value="1"/>
</dbReference>
<dbReference type="PRINTS" id="PR00344">
    <property type="entry name" value="BCTRLSENSOR"/>
</dbReference>
<gene>
    <name evidence="11" type="ORF">SAMN05216217_102174</name>
</gene>
<evidence type="ECO:0000256" key="5">
    <source>
        <dbReference type="ARBA" id="ARBA00022777"/>
    </source>
</evidence>
<dbReference type="PROSITE" id="PS50109">
    <property type="entry name" value="HIS_KIN"/>
    <property type="match status" value="1"/>
</dbReference>
<dbReference type="PROSITE" id="PS50110">
    <property type="entry name" value="RESPONSE_REGULATORY"/>
    <property type="match status" value="1"/>
</dbReference>
<dbReference type="SMART" id="SM00086">
    <property type="entry name" value="PAC"/>
    <property type="match status" value="1"/>
</dbReference>
<dbReference type="InterPro" id="IPR035965">
    <property type="entry name" value="PAS-like_dom_sf"/>
</dbReference>
<evidence type="ECO:0000259" key="9">
    <source>
        <dbReference type="PROSITE" id="PS50110"/>
    </source>
</evidence>
<reference evidence="12" key="1">
    <citation type="submission" date="2016-10" db="EMBL/GenBank/DDBJ databases">
        <authorList>
            <person name="Varghese N."/>
            <person name="Submissions S."/>
        </authorList>
    </citation>
    <scope>NUCLEOTIDE SEQUENCE [LARGE SCALE GENOMIC DNA]</scope>
    <source>
        <strain evidence="12">DSM 24213</strain>
    </source>
</reference>
<dbReference type="InterPro" id="IPR003594">
    <property type="entry name" value="HATPase_dom"/>
</dbReference>
<dbReference type="EC" id="2.7.13.3" evidence="2"/>
<feature type="domain" description="Histidine kinase" evidence="8">
    <location>
        <begin position="602"/>
        <end position="821"/>
    </location>
</feature>
<dbReference type="Gene3D" id="3.30.565.10">
    <property type="entry name" value="Histidine kinase-like ATPase, C-terminal domain"/>
    <property type="match status" value="1"/>
</dbReference>
<dbReference type="GO" id="GO:0005886">
    <property type="term" value="C:plasma membrane"/>
    <property type="evidence" value="ECO:0007669"/>
    <property type="project" value="TreeGrafter"/>
</dbReference>
<dbReference type="Gene3D" id="3.40.50.2300">
    <property type="match status" value="1"/>
</dbReference>
<dbReference type="Pfam" id="PF02518">
    <property type="entry name" value="HATPase_c"/>
    <property type="match status" value="1"/>
</dbReference>
<keyword evidence="5" id="KW-0418">Kinase</keyword>
<evidence type="ECO:0000256" key="3">
    <source>
        <dbReference type="ARBA" id="ARBA00022553"/>
    </source>
</evidence>
<evidence type="ECO:0000256" key="6">
    <source>
        <dbReference type="PROSITE-ProRule" id="PRU00169"/>
    </source>
</evidence>
<evidence type="ECO:0000259" key="8">
    <source>
        <dbReference type="PROSITE" id="PS50109"/>
    </source>
</evidence>
<dbReference type="Proteomes" id="UP000243629">
    <property type="component" value="Unassembled WGS sequence"/>
</dbReference>
<evidence type="ECO:0000256" key="1">
    <source>
        <dbReference type="ARBA" id="ARBA00000085"/>
    </source>
</evidence>
<dbReference type="SUPFAM" id="SSF55785">
    <property type="entry name" value="PYP-like sensor domain (PAS domain)"/>
    <property type="match status" value="1"/>
</dbReference>
<comment type="catalytic activity">
    <reaction evidence="1">
        <text>ATP + protein L-histidine = ADP + protein N-phospho-L-histidine.</text>
        <dbReference type="EC" id="2.7.13.3"/>
    </reaction>
</comment>
<dbReference type="GO" id="GO:0009927">
    <property type="term" value="F:histidine phosphotransfer kinase activity"/>
    <property type="evidence" value="ECO:0007669"/>
    <property type="project" value="TreeGrafter"/>
</dbReference>
<evidence type="ECO:0000313" key="11">
    <source>
        <dbReference type="EMBL" id="SFM23985.1"/>
    </source>
</evidence>
<dbReference type="PROSITE" id="PS50113">
    <property type="entry name" value="PAC"/>
    <property type="match status" value="1"/>
</dbReference>
<dbReference type="InterPro" id="IPR005467">
    <property type="entry name" value="His_kinase_dom"/>
</dbReference>
<dbReference type="InterPro" id="IPR000014">
    <property type="entry name" value="PAS"/>
</dbReference>
<dbReference type="InterPro" id="IPR013655">
    <property type="entry name" value="PAS_fold_3"/>
</dbReference>
<feature type="domain" description="Response regulatory" evidence="9">
    <location>
        <begin position="836"/>
        <end position="951"/>
    </location>
</feature>
<evidence type="ECO:0000259" key="10">
    <source>
        <dbReference type="PROSITE" id="PS50113"/>
    </source>
</evidence>
<feature type="domain" description="PAC" evidence="10">
    <location>
        <begin position="531"/>
        <end position="584"/>
    </location>
</feature>
<dbReference type="EMBL" id="FOUI01000002">
    <property type="protein sequence ID" value="SFM23985.1"/>
    <property type="molecule type" value="Genomic_DNA"/>
</dbReference>
<name>A0A1I4P8M5_9GAMM</name>
<dbReference type="Pfam" id="PF00072">
    <property type="entry name" value="Response_reg"/>
    <property type="match status" value="1"/>
</dbReference>
<keyword evidence="7" id="KW-1133">Transmembrane helix</keyword>
<dbReference type="InterPro" id="IPR003661">
    <property type="entry name" value="HisK_dim/P_dom"/>
</dbReference>
<dbReference type="Pfam" id="PF00512">
    <property type="entry name" value="HisKA"/>
    <property type="match status" value="1"/>
</dbReference>
<protein>
    <recommendedName>
        <fullName evidence="2">histidine kinase</fullName>
        <ecNumber evidence="2">2.7.13.3</ecNumber>
    </recommendedName>
</protein>
<dbReference type="PANTHER" id="PTHR43047">
    <property type="entry name" value="TWO-COMPONENT HISTIDINE PROTEIN KINASE"/>
    <property type="match status" value="1"/>
</dbReference>
<keyword evidence="7" id="KW-0472">Membrane</keyword>
<dbReference type="RefSeq" id="WP_093472582.1">
    <property type="nucleotide sequence ID" value="NZ_FOUI01000002.1"/>
</dbReference>
<dbReference type="SUPFAM" id="SSF47384">
    <property type="entry name" value="Homodimeric domain of signal transducing histidine kinase"/>
    <property type="match status" value="1"/>
</dbReference>
<dbReference type="AlphaFoldDB" id="A0A1I4P8M5"/>
<dbReference type="SMART" id="SM00387">
    <property type="entry name" value="HATPase_c"/>
    <property type="match status" value="1"/>
</dbReference>
<dbReference type="SMART" id="SM00448">
    <property type="entry name" value="REC"/>
    <property type="match status" value="1"/>
</dbReference>
<feature type="modified residue" description="4-aspartylphosphate" evidence="6">
    <location>
        <position position="884"/>
    </location>
</feature>
<evidence type="ECO:0000313" key="12">
    <source>
        <dbReference type="Proteomes" id="UP000243629"/>
    </source>
</evidence>
<dbReference type="Pfam" id="PF08447">
    <property type="entry name" value="PAS_3"/>
    <property type="match status" value="1"/>
</dbReference>
<dbReference type="InterPro" id="IPR036097">
    <property type="entry name" value="HisK_dim/P_sf"/>
</dbReference>
<dbReference type="InterPro" id="IPR036890">
    <property type="entry name" value="HATPase_C_sf"/>
</dbReference>
<dbReference type="STRING" id="1720063.SAMN05216217_102174"/>
<organism evidence="11 12">
    <name type="scientific">Halopseudomonas yangmingensis</name>
    <dbReference type="NCBI Taxonomy" id="1720063"/>
    <lineage>
        <taxon>Bacteria</taxon>
        <taxon>Pseudomonadati</taxon>
        <taxon>Pseudomonadota</taxon>
        <taxon>Gammaproteobacteria</taxon>
        <taxon>Pseudomonadales</taxon>
        <taxon>Pseudomonadaceae</taxon>
        <taxon>Halopseudomonas</taxon>
    </lineage>
</organism>
<evidence type="ECO:0000256" key="2">
    <source>
        <dbReference type="ARBA" id="ARBA00012438"/>
    </source>
</evidence>
<dbReference type="GO" id="GO:0000155">
    <property type="term" value="F:phosphorelay sensor kinase activity"/>
    <property type="evidence" value="ECO:0007669"/>
    <property type="project" value="InterPro"/>
</dbReference>
<dbReference type="SUPFAM" id="SSF52172">
    <property type="entry name" value="CheY-like"/>
    <property type="match status" value="1"/>
</dbReference>
<keyword evidence="7" id="KW-0812">Transmembrane</keyword>
<keyword evidence="4" id="KW-0808">Transferase</keyword>
<dbReference type="OrthoDB" id="9770795at2"/>
<dbReference type="InterPro" id="IPR011006">
    <property type="entry name" value="CheY-like_superfamily"/>
</dbReference>
<dbReference type="Gene3D" id="1.10.287.130">
    <property type="match status" value="1"/>
</dbReference>
<keyword evidence="3 6" id="KW-0597">Phosphoprotein</keyword>
<dbReference type="Gene3D" id="3.30.450.20">
    <property type="entry name" value="PAS domain"/>
    <property type="match status" value="2"/>
</dbReference>